<protein>
    <submittedName>
        <fullName evidence="1">Uncharacterized protein</fullName>
    </submittedName>
</protein>
<keyword evidence="2" id="KW-1185">Reference proteome</keyword>
<evidence type="ECO:0000313" key="1">
    <source>
        <dbReference type="EMBL" id="MBP2292743.1"/>
    </source>
</evidence>
<dbReference type="EMBL" id="JAGINP010000008">
    <property type="protein sequence ID" value="MBP2292743.1"/>
    <property type="molecule type" value="Genomic_DNA"/>
</dbReference>
<reference evidence="1 2" key="1">
    <citation type="submission" date="2021-03" db="EMBL/GenBank/DDBJ databases">
        <title>Genomic Encyclopedia of Type Strains, Phase III (KMG-III): the genomes of soil and plant-associated and newly described type strains.</title>
        <authorList>
            <person name="Whitman W."/>
        </authorList>
    </citation>
    <scope>NUCLEOTIDE SEQUENCE [LARGE SCALE GENOMIC DNA]</scope>
    <source>
        <strain evidence="1 2">IMMIB AFH-6</strain>
    </source>
</reference>
<dbReference type="Proteomes" id="UP000781958">
    <property type="component" value="Unassembled WGS sequence"/>
</dbReference>
<gene>
    <name evidence="1" type="ORF">J2851_002524</name>
</gene>
<organism evidence="1 2">
    <name type="scientific">Azospirillum rugosum</name>
    <dbReference type="NCBI Taxonomy" id="416170"/>
    <lineage>
        <taxon>Bacteria</taxon>
        <taxon>Pseudomonadati</taxon>
        <taxon>Pseudomonadota</taxon>
        <taxon>Alphaproteobacteria</taxon>
        <taxon>Rhodospirillales</taxon>
        <taxon>Azospirillaceae</taxon>
        <taxon>Azospirillum</taxon>
    </lineage>
</organism>
<dbReference type="RefSeq" id="WP_209766616.1">
    <property type="nucleotide sequence ID" value="NZ_JAGINP010000008.1"/>
</dbReference>
<name>A0ABS4SJJ3_9PROT</name>
<sequence>MHRIQYARIARHGSVTPSQLQLDHENLTQDVRRRFYEKVGLLERAVVDLSERMADIGHLEVVNRGDDVSVLFRPHHAEGIHSLVGNFDMRLTHDGQVALRMLVRSVMPPAEILPFDRMTDDRLRARLSAFETECRRQPHH</sequence>
<accession>A0ABS4SJJ3</accession>
<comment type="caution">
    <text evidence="1">The sequence shown here is derived from an EMBL/GenBank/DDBJ whole genome shotgun (WGS) entry which is preliminary data.</text>
</comment>
<evidence type="ECO:0000313" key="2">
    <source>
        <dbReference type="Proteomes" id="UP000781958"/>
    </source>
</evidence>
<proteinExistence type="predicted"/>